<feature type="region of interest" description="Disordered" evidence="1">
    <location>
        <begin position="1"/>
        <end position="37"/>
    </location>
</feature>
<feature type="compositionally biased region" description="Low complexity" evidence="1">
    <location>
        <begin position="1"/>
        <end position="15"/>
    </location>
</feature>
<reference evidence="2" key="1">
    <citation type="submission" date="2023-10" db="EMBL/GenBank/DDBJ databases">
        <authorList>
            <person name="Chen Y."/>
            <person name="Shah S."/>
            <person name="Dougan E. K."/>
            <person name="Thang M."/>
            <person name="Chan C."/>
        </authorList>
    </citation>
    <scope>NUCLEOTIDE SEQUENCE [LARGE SCALE GENOMIC DNA]</scope>
</reference>
<feature type="region of interest" description="Disordered" evidence="1">
    <location>
        <begin position="58"/>
        <end position="85"/>
    </location>
</feature>
<evidence type="ECO:0000256" key="1">
    <source>
        <dbReference type="SAM" id="MobiDB-lite"/>
    </source>
</evidence>
<protein>
    <submittedName>
        <fullName evidence="2">Uncharacterized protein</fullName>
    </submittedName>
</protein>
<comment type="caution">
    <text evidence="2">The sequence shown here is derived from an EMBL/GenBank/DDBJ whole genome shotgun (WGS) entry which is preliminary data.</text>
</comment>
<evidence type="ECO:0000313" key="3">
    <source>
        <dbReference type="Proteomes" id="UP001189429"/>
    </source>
</evidence>
<organism evidence="2 3">
    <name type="scientific">Prorocentrum cordatum</name>
    <dbReference type="NCBI Taxonomy" id="2364126"/>
    <lineage>
        <taxon>Eukaryota</taxon>
        <taxon>Sar</taxon>
        <taxon>Alveolata</taxon>
        <taxon>Dinophyceae</taxon>
        <taxon>Prorocentrales</taxon>
        <taxon>Prorocentraceae</taxon>
        <taxon>Prorocentrum</taxon>
    </lineage>
</organism>
<proteinExistence type="predicted"/>
<name>A0ABN9Q5C8_9DINO</name>
<dbReference type="EMBL" id="CAUYUJ010002165">
    <property type="protein sequence ID" value="CAK0799529.1"/>
    <property type="molecule type" value="Genomic_DNA"/>
</dbReference>
<feature type="non-terminal residue" evidence="2">
    <location>
        <position position="1"/>
    </location>
</feature>
<accession>A0ABN9Q5C8</accession>
<sequence length="197" mass="21829">DATAPNSTAPSSTASLVAQAAPNLTERPETFTHSSRKDVASQGVLDLMDMIAEGIHKEQEAVDATEREAASSFRRDGEGETQENEDHMWQEITEWVKLKAKLSVRVNIDKDTKTQRTENFESIQGQISTLHEECDDLLSKFDQRVKRRDFELSQLKDVLDILAGSSVAPRTGLAQQQTTLMSKRELALLSGLTNEAA</sequence>
<dbReference type="Proteomes" id="UP001189429">
    <property type="component" value="Unassembled WGS sequence"/>
</dbReference>
<feature type="compositionally biased region" description="Basic and acidic residues" evidence="1">
    <location>
        <begin position="26"/>
        <end position="37"/>
    </location>
</feature>
<keyword evidence="3" id="KW-1185">Reference proteome</keyword>
<gene>
    <name evidence="2" type="ORF">PCOR1329_LOCUS7939</name>
</gene>
<evidence type="ECO:0000313" key="2">
    <source>
        <dbReference type="EMBL" id="CAK0799529.1"/>
    </source>
</evidence>